<evidence type="ECO:0000256" key="13">
    <source>
        <dbReference type="RuleBase" id="RU003785"/>
    </source>
</evidence>
<dbReference type="HAMAP" id="MF_00185">
    <property type="entry name" value="IPP_trans"/>
    <property type="match status" value="1"/>
</dbReference>
<dbReference type="InterPro" id="IPR027417">
    <property type="entry name" value="P-loop_NTPase"/>
</dbReference>
<dbReference type="SUPFAM" id="SSF52540">
    <property type="entry name" value="P-loop containing nucleoside triphosphate hydrolases"/>
    <property type="match status" value="2"/>
</dbReference>
<evidence type="ECO:0000256" key="10">
    <source>
        <dbReference type="HAMAP-Rule" id="MF_00185"/>
    </source>
</evidence>
<feature type="site" description="Interaction with substrate tRNA" evidence="10">
    <location>
        <position position="126"/>
    </location>
</feature>
<keyword evidence="15" id="KW-1185">Reference proteome</keyword>
<comment type="function">
    <text evidence="2 10 12">Catalyzes the transfer of a dimethylallyl group onto the adenine at position 37 in tRNAs that read codons beginning with uridine, leading to the formation of N6-(dimethylallyl)adenosine (i(6)A).</text>
</comment>
<dbReference type="PANTHER" id="PTHR11088">
    <property type="entry name" value="TRNA DIMETHYLALLYLTRANSFERASE"/>
    <property type="match status" value="1"/>
</dbReference>
<dbReference type="Proteomes" id="UP001057291">
    <property type="component" value="Unassembled WGS sequence"/>
</dbReference>
<dbReference type="AlphaFoldDB" id="A0AAV4LJ76"/>
<gene>
    <name evidence="10 14" type="primary">miaA</name>
    <name evidence="14" type="ORF">DNHGIG_34700</name>
</gene>
<dbReference type="GO" id="GO:0006400">
    <property type="term" value="P:tRNA modification"/>
    <property type="evidence" value="ECO:0007669"/>
    <property type="project" value="TreeGrafter"/>
</dbReference>
<comment type="subunit">
    <text evidence="10">Monomer.</text>
</comment>
<keyword evidence="5 10" id="KW-0819">tRNA processing</keyword>
<name>A0AAV4LJ76_9BACL</name>
<dbReference type="Gene3D" id="3.40.50.300">
    <property type="entry name" value="P-loop containing nucleotide triphosphate hydrolases"/>
    <property type="match status" value="1"/>
</dbReference>
<reference evidence="14" key="1">
    <citation type="journal article" date="2023" name="Int. J. Syst. Evol. Microbiol.">
        <title>Collibacillus ludicampi gen. nov., sp. nov., a new soil bacterium of the family Alicyclobacillaceae.</title>
        <authorList>
            <person name="Jojima T."/>
            <person name="Ioku Y."/>
            <person name="Fukuta Y."/>
            <person name="Shirasaka N."/>
            <person name="Matsumura Y."/>
            <person name="Mori M."/>
        </authorList>
    </citation>
    <scope>NUCLEOTIDE SEQUENCE</scope>
    <source>
        <strain evidence="14">TP075</strain>
    </source>
</reference>
<dbReference type="Pfam" id="PF01715">
    <property type="entry name" value="IPPT"/>
    <property type="match status" value="1"/>
</dbReference>
<comment type="similarity">
    <text evidence="3 10 13">Belongs to the IPP transferase family.</text>
</comment>
<evidence type="ECO:0000256" key="5">
    <source>
        <dbReference type="ARBA" id="ARBA00022694"/>
    </source>
</evidence>
<feature type="site" description="Interaction with substrate tRNA" evidence="10">
    <location>
        <position position="103"/>
    </location>
</feature>
<feature type="binding site" evidence="10">
    <location>
        <begin position="14"/>
        <end position="19"/>
    </location>
    <ligand>
        <name>substrate</name>
    </ligand>
</feature>
<keyword evidence="8 10" id="KW-0460">Magnesium</keyword>
<evidence type="ECO:0000256" key="7">
    <source>
        <dbReference type="ARBA" id="ARBA00022840"/>
    </source>
</evidence>
<protein>
    <recommendedName>
        <fullName evidence="10">tRNA dimethylallyltransferase</fullName>
        <ecNumber evidence="10">2.5.1.75</ecNumber>
    </recommendedName>
    <alternativeName>
        <fullName evidence="10">Dimethylallyl diphosphate:tRNA dimethylallyltransferase</fullName>
        <shortName evidence="10">DMAPP:tRNA dimethylallyltransferase</shortName>
        <shortName evidence="10">DMATase</shortName>
    </alternativeName>
    <alternativeName>
        <fullName evidence="10">Isopentenyl-diphosphate:tRNA isopentenyltransferase</fullName>
        <shortName evidence="10">IPP transferase</shortName>
        <shortName evidence="10">IPPT</shortName>
        <shortName evidence="10">IPTase</shortName>
    </alternativeName>
</protein>
<comment type="caution">
    <text evidence="14">The sequence shown here is derived from an EMBL/GenBank/DDBJ whole genome shotgun (WGS) entry which is preliminary data.</text>
</comment>
<dbReference type="FunFam" id="1.10.20.140:FF:000001">
    <property type="entry name" value="tRNA dimethylallyltransferase"/>
    <property type="match status" value="1"/>
</dbReference>
<evidence type="ECO:0000313" key="15">
    <source>
        <dbReference type="Proteomes" id="UP001057291"/>
    </source>
</evidence>
<dbReference type="InterPro" id="IPR039657">
    <property type="entry name" value="Dimethylallyltransferase"/>
</dbReference>
<sequence>MEKKPRLLIVVGPTAVGKTRLGVELANRWNGEVISADSMQIYRGMDIGTAKITKEEAQGIPHWGIDLVDPDQPFTVADYQEYAEAKIREIDARGKLPILVGGTGLYVRSITDYLDFTEAAVDLSYRQALQKEAEEKGVTHLHDKLAHVDPVTAKRLHPNDVKRVIRALEVYHLTGKPMSEAYEEAPEEPKYRMVMIGLTIQDRELLYERINQRVDLMIDQGLVNEVKRLLQKGYHKGLTSMQAIGYKEIISYIEGMMTLEEAIEEVKRGTRRFAKRQLSWFRREKRIHWFDVLQKKQDEIHKEITQMMAGIL</sequence>
<dbReference type="RefSeq" id="WP_282200853.1">
    <property type="nucleotide sequence ID" value="NZ_BOQE01000001.1"/>
</dbReference>
<evidence type="ECO:0000256" key="3">
    <source>
        <dbReference type="ARBA" id="ARBA00005842"/>
    </source>
</evidence>
<keyword evidence="6 10" id="KW-0547">Nucleotide-binding</keyword>
<feature type="region of interest" description="Interaction with substrate tRNA" evidence="10">
    <location>
        <begin position="37"/>
        <end position="40"/>
    </location>
</feature>
<dbReference type="Gene3D" id="1.10.20.140">
    <property type="match status" value="1"/>
</dbReference>
<evidence type="ECO:0000256" key="9">
    <source>
        <dbReference type="ARBA" id="ARBA00049563"/>
    </source>
</evidence>
<comment type="catalytic activity">
    <reaction evidence="9 10 11">
        <text>adenosine(37) in tRNA + dimethylallyl diphosphate = N(6)-dimethylallyladenosine(37) in tRNA + diphosphate</text>
        <dbReference type="Rhea" id="RHEA:26482"/>
        <dbReference type="Rhea" id="RHEA-COMP:10162"/>
        <dbReference type="Rhea" id="RHEA-COMP:10375"/>
        <dbReference type="ChEBI" id="CHEBI:33019"/>
        <dbReference type="ChEBI" id="CHEBI:57623"/>
        <dbReference type="ChEBI" id="CHEBI:74411"/>
        <dbReference type="ChEBI" id="CHEBI:74415"/>
        <dbReference type="EC" id="2.5.1.75"/>
    </reaction>
</comment>
<dbReference type="EC" id="2.5.1.75" evidence="10"/>
<comment type="caution">
    <text evidence="10">Lacks conserved residue(s) required for the propagation of feature annotation.</text>
</comment>
<dbReference type="NCBIfam" id="TIGR00174">
    <property type="entry name" value="miaA"/>
    <property type="match status" value="1"/>
</dbReference>
<comment type="cofactor">
    <cofactor evidence="1 10">
        <name>Mg(2+)</name>
        <dbReference type="ChEBI" id="CHEBI:18420"/>
    </cofactor>
</comment>
<dbReference type="GO" id="GO:0052381">
    <property type="term" value="F:tRNA dimethylallyltransferase activity"/>
    <property type="evidence" value="ECO:0007669"/>
    <property type="project" value="UniProtKB-UniRule"/>
</dbReference>
<dbReference type="EMBL" id="BOQE01000001">
    <property type="protein sequence ID" value="GIM47921.1"/>
    <property type="molecule type" value="Genomic_DNA"/>
</dbReference>
<keyword evidence="4 10" id="KW-0808">Transferase</keyword>
<evidence type="ECO:0000256" key="8">
    <source>
        <dbReference type="ARBA" id="ARBA00022842"/>
    </source>
</evidence>
<dbReference type="GO" id="GO:0005524">
    <property type="term" value="F:ATP binding"/>
    <property type="evidence" value="ECO:0007669"/>
    <property type="project" value="UniProtKB-UniRule"/>
</dbReference>
<evidence type="ECO:0000256" key="1">
    <source>
        <dbReference type="ARBA" id="ARBA00001946"/>
    </source>
</evidence>
<evidence type="ECO:0000256" key="6">
    <source>
        <dbReference type="ARBA" id="ARBA00022741"/>
    </source>
</evidence>
<evidence type="ECO:0000256" key="12">
    <source>
        <dbReference type="RuleBase" id="RU003784"/>
    </source>
</evidence>
<dbReference type="PANTHER" id="PTHR11088:SF60">
    <property type="entry name" value="TRNA DIMETHYLALLYLTRANSFERASE"/>
    <property type="match status" value="1"/>
</dbReference>
<dbReference type="InterPro" id="IPR018022">
    <property type="entry name" value="IPT"/>
</dbReference>
<evidence type="ECO:0000256" key="2">
    <source>
        <dbReference type="ARBA" id="ARBA00003213"/>
    </source>
</evidence>
<evidence type="ECO:0000256" key="4">
    <source>
        <dbReference type="ARBA" id="ARBA00022679"/>
    </source>
</evidence>
<feature type="binding site" evidence="10">
    <location>
        <begin position="12"/>
        <end position="19"/>
    </location>
    <ligand>
        <name>ATP</name>
        <dbReference type="ChEBI" id="CHEBI:30616"/>
    </ligand>
</feature>
<proteinExistence type="inferred from homology"/>
<organism evidence="14 15">
    <name type="scientific">Collibacillus ludicampi</name>
    <dbReference type="NCBI Taxonomy" id="2771369"/>
    <lineage>
        <taxon>Bacteria</taxon>
        <taxon>Bacillati</taxon>
        <taxon>Bacillota</taxon>
        <taxon>Bacilli</taxon>
        <taxon>Bacillales</taxon>
        <taxon>Alicyclobacillaceae</taxon>
        <taxon>Collibacillus</taxon>
    </lineage>
</organism>
<keyword evidence="7 10" id="KW-0067">ATP-binding</keyword>
<evidence type="ECO:0000313" key="14">
    <source>
        <dbReference type="EMBL" id="GIM47921.1"/>
    </source>
</evidence>
<accession>A0AAV4LJ76</accession>
<evidence type="ECO:0000256" key="11">
    <source>
        <dbReference type="RuleBase" id="RU003783"/>
    </source>
</evidence>